<evidence type="ECO:0000256" key="1">
    <source>
        <dbReference type="ARBA" id="ARBA00022612"/>
    </source>
</evidence>
<protein>
    <submittedName>
        <fullName evidence="3">Terminase small subunit</fullName>
    </submittedName>
</protein>
<evidence type="ECO:0000256" key="2">
    <source>
        <dbReference type="ARBA" id="ARBA00023219"/>
    </source>
</evidence>
<feature type="non-terminal residue" evidence="3">
    <location>
        <position position="76"/>
    </location>
</feature>
<dbReference type="GO" id="GO:0051276">
    <property type="term" value="P:chromosome organization"/>
    <property type="evidence" value="ECO:0007669"/>
    <property type="project" value="InterPro"/>
</dbReference>
<dbReference type="InterPro" id="IPR038713">
    <property type="entry name" value="Terminase_Gp1_N_sf"/>
</dbReference>
<dbReference type="PANTHER" id="PTHR41328">
    <property type="entry name" value="TERMINASE SMALL SUBUNIT-RELATED"/>
    <property type="match status" value="1"/>
</dbReference>
<keyword evidence="2" id="KW-0231">Viral genome packaging</keyword>
<dbReference type="Gene3D" id="1.10.10.1400">
    <property type="entry name" value="Terminase, small subunit, N-terminal DNA-binding domain, HTH motif"/>
    <property type="match status" value="1"/>
</dbReference>
<accession>A0A6J5PNJ9</accession>
<evidence type="ECO:0000313" key="3">
    <source>
        <dbReference type="EMBL" id="CAB4172627.1"/>
    </source>
</evidence>
<sequence>MALNRRQTLFVAEYLKDLNASAAARRAGYSEKSAFRSGVQNMQKSAITDAIASAMKERSERVQITADKVLSDIEAI</sequence>
<dbReference type="PANTHER" id="PTHR41328:SF2">
    <property type="entry name" value="TERMINASE SMALL SUBUNIT"/>
    <property type="match status" value="1"/>
</dbReference>
<dbReference type="EMBL" id="LR796885">
    <property type="protein sequence ID" value="CAB4172627.1"/>
    <property type="molecule type" value="Genomic_DNA"/>
</dbReference>
<dbReference type="Pfam" id="PF03592">
    <property type="entry name" value="Terminase_2"/>
    <property type="match status" value="1"/>
</dbReference>
<proteinExistence type="predicted"/>
<keyword evidence="1" id="KW-1188">Viral release from host cell</keyword>
<organism evidence="3">
    <name type="scientific">uncultured Caudovirales phage</name>
    <dbReference type="NCBI Taxonomy" id="2100421"/>
    <lineage>
        <taxon>Viruses</taxon>
        <taxon>Duplodnaviria</taxon>
        <taxon>Heunggongvirae</taxon>
        <taxon>Uroviricota</taxon>
        <taxon>Caudoviricetes</taxon>
        <taxon>Peduoviridae</taxon>
        <taxon>Maltschvirus</taxon>
        <taxon>Maltschvirus maltsch</taxon>
    </lineage>
</organism>
<gene>
    <name evidence="3" type="ORF">UFOVP935_54</name>
</gene>
<name>A0A6J5PNJ9_9CAUD</name>
<dbReference type="InterPro" id="IPR005335">
    <property type="entry name" value="Terminase_ssu"/>
</dbReference>
<reference evidence="3" key="1">
    <citation type="submission" date="2020-05" db="EMBL/GenBank/DDBJ databases">
        <authorList>
            <person name="Chiriac C."/>
            <person name="Salcher M."/>
            <person name="Ghai R."/>
            <person name="Kavagutti S V."/>
        </authorList>
    </citation>
    <scope>NUCLEOTIDE SEQUENCE</scope>
</reference>
<dbReference type="InterPro" id="IPR052404">
    <property type="entry name" value="SPP1-like_terminase"/>
</dbReference>